<dbReference type="EMBL" id="VSRR010045938">
    <property type="protein sequence ID" value="MPC77474.1"/>
    <property type="molecule type" value="Genomic_DNA"/>
</dbReference>
<evidence type="ECO:0000313" key="1">
    <source>
        <dbReference type="EMBL" id="MPC77474.1"/>
    </source>
</evidence>
<dbReference type="AlphaFoldDB" id="A0A5B7I9Q9"/>
<comment type="caution">
    <text evidence="1">The sequence shown here is derived from an EMBL/GenBank/DDBJ whole genome shotgun (WGS) entry which is preliminary data.</text>
</comment>
<accession>A0A5B7I9Q9</accession>
<organism evidence="1 2">
    <name type="scientific">Portunus trituberculatus</name>
    <name type="common">Swimming crab</name>
    <name type="synonym">Neptunus trituberculatus</name>
    <dbReference type="NCBI Taxonomy" id="210409"/>
    <lineage>
        <taxon>Eukaryota</taxon>
        <taxon>Metazoa</taxon>
        <taxon>Ecdysozoa</taxon>
        <taxon>Arthropoda</taxon>
        <taxon>Crustacea</taxon>
        <taxon>Multicrustacea</taxon>
        <taxon>Malacostraca</taxon>
        <taxon>Eumalacostraca</taxon>
        <taxon>Eucarida</taxon>
        <taxon>Decapoda</taxon>
        <taxon>Pleocyemata</taxon>
        <taxon>Brachyura</taxon>
        <taxon>Eubrachyura</taxon>
        <taxon>Portunoidea</taxon>
        <taxon>Portunidae</taxon>
        <taxon>Portuninae</taxon>
        <taxon>Portunus</taxon>
    </lineage>
</organism>
<dbReference type="Proteomes" id="UP000324222">
    <property type="component" value="Unassembled WGS sequence"/>
</dbReference>
<protein>
    <submittedName>
        <fullName evidence="1">Uncharacterized protein</fullName>
    </submittedName>
</protein>
<gene>
    <name evidence="1" type="ORF">E2C01_071928</name>
</gene>
<evidence type="ECO:0000313" key="2">
    <source>
        <dbReference type="Proteomes" id="UP000324222"/>
    </source>
</evidence>
<name>A0A5B7I9Q9_PORTR</name>
<reference evidence="1 2" key="1">
    <citation type="submission" date="2019-05" db="EMBL/GenBank/DDBJ databases">
        <title>Another draft genome of Portunus trituberculatus and its Hox gene families provides insights of decapod evolution.</title>
        <authorList>
            <person name="Jeong J.-H."/>
            <person name="Song I."/>
            <person name="Kim S."/>
            <person name="Choi T."/>
            <person name="Kim D."/>
            <person name="Ryu S."/>
            <person name="Kim W."/>
        </authorList>
    </citation>
    <scope>NUCLEOTIDE SEQUENCE [LARGE SCALE GENOMIC DNA]</scope>
    <source>
        <tissue evidence="1">Muscle</tissue>
    </source>
</reference>
<keyword evidence="2" id="KW-1185">Reference proteome</keyword>
<sequence>MSLRLQNGCLQSFPDATWCRTTPPDSLTPTTAVSLHPSWPTCSRASHGITQCVKAYLSTRLQCDLKLQAPVQSTAPRILLSSQLEVY</sequence>
<proteinExistence type="predicted"/>